<evidence type="ECO:0000313" key="2">
    <source>
        <dbReference type="Proteomes" id="UP001234297"/>
    </source>
</evidence>
<comment type="caution">
    <text evidence="1">The sequence shown here is derived from an EMBL/GenBank/DDBJ whole genome shotgun (WGS) entry which is preliminary data.</text>
</comment>
<name>A0ACC2MSZ8_PERAE</name>
<dbReference type="Proteomes" id="UP001234297">
    <property type="component" value="Chromosome 1"/>
</dbReference>
<proteinExistence type="predicted"/>
<evidence type="ECO:0000313" key="1">
    <source>
        <dbReference type="EMBL" id="KAJ8648531.1"/>
    </source>
</evidence>
<sequence length="101" mass="11247">MKKPILLGDNALVRRLCCQIIIPPPPISLSPSVFLPLSLSIYRHRQRSSPAAAITTRSNLFLSSPLLFTAGSRVTGLVAKKLEWRNDDSMGPNYTKIPYRI</sequence>
<accession>A0ACC2MSZ8</accession>
<organism evidence="1 2">
    <name type="scientific">Persea americana</name>
    <name type="common">Avocado</name>
    <dbReference type="NCBI Taxonomy" id="3435"/>
    <lineage>
        <taxon>Eukaryota</taxon>
        <taxon>Viridiplantae</taxon>
        <taxon>Streptophyta</taxon>
        <taxon>Embryophyta</taxon>
        <taxon>Tracheophyta</taxon>
        <taxon>Spermatophyta</taxon>
        <taxon>Magnoliopsida</taxon>
        <taxon>Magnoliidae</taxon>
        <taxon>Laurales</taxon>
        <taxon>Lauraceae</taxon>
        <taxon>Persea</taxon>
    </lineage>
</organism>
<gene>
    <name evidence="1" type="ORF">MRB53_001554</name>
</gene>
<keyword evidence="2" id="KW-1185">Reference proteome</keyword>
<protein>
    <submittedName>
        <fullName evidence="1">Uncharacterized protein</fullName>
    </submittedName>
</protein>
<reference evidence="1 2" key="1">
    <citation type="journal article" date="2022" name="Hortic Res">
        <title>A haplotype resolved chromosomal level avocado genome allows analysis of novel avocado genes.</title>
        <authorList>
            <person name="Nath O."/>
            <person name="Fletcher S.J."/>
            <person name="Hayward A."/>
            <person name="Shaw L.M."/>
            <person name="Masouleh A.K."/>
            <person name="Furtado A."/>
            <person name="Henry R.J."/>
            <person name="Mitter N."/>
        </authorList>
    </citation>
    <scope>NUCLEOTIDE SEQUENCE [LARGE SCALE GENOMIC DNA]</scope>
    <source>
        <strain evidence="2">cv. Hass</strain>
    </source>
</reference>
<dbReference type="EMBL" id="CM056809">
    <property type="protein sequence ID" value="KAJ8648531.1"/>
    <property type="molecule type" value="Genomic_DNA"/>
</dbReference>